<accession>A0A6J4TYG5</accession>
<feature type="region of interest" description="Disordered" evidence="1">
    <location>
        <begin position="1"/>
        <end position="113"/>
    </location>
</feature>
<feature type="compositionally biased region" description="Gly residues" evidence="1">
    <location>
        <begin position="34"/>
        <end position="47"/>
    </location>
</feature>
<evidence type="ECO:0008006" key="3">
    <source>
        <dbReference type="Google" id="ProtNLM"/>
    </source>
</evidence>
<proteinExistence type="predicted"/>
<gene>
    <name evidence="2" type="ORF">AVDCRST_MAG49-207</name>
</gene>
<protein>
    <recommendedName>
        <fullName evidence="3">PRC-barrel domain-containing protein</fullName>
    </recommendedName>
</protein>
<feature type="compositionally biased region" description="Low complexity" evidence="1">
    <location>
        <begin position="48"/>
        <end position="83"/>
    </location>
</feature>
<reference evidence="2" key="1">
    <citation type="submission" date="2020-02" db="EMBL/GenBank/DDBJ databases">
        <authorList>
            <person name="Meier V. D."/>
        </authorList>
    </citation>
    <scope>NUCLEOTIDE SEQUENCE</scope>
    <source>
        <strain evidence="2">AVDCRST_MAG49</strain>
    </source>
</reference>
<sequence length="255" mass="25780">MDRTPRDADGNVIREGNLTIEENTSGPDLIEYGGSTGASGTTTGGTASGTSSGTSSSTSSSTTTSGISTGGVTTDVGTSGVSSEPLEVPVSDGPSTMQAGSSLLGGVSTTETETTVVEDTSAGEVVAEGRPVEGALAGRIDFVRENMQVVDAAGDELGKVSYVKMGDPQAITTQGEEMGGDAGLFSGGLFGGGGDNEPDVAEPFRSELLREGFVKVGGGGFFGKDRYIRPSLIADVSGDMVRLNVTKDRIIEDTD</sequence>
<evidence type="ECO:0000313" key="2">
    <source>
        <dbReference type="EMBL" id="CAA9535811.1"/>
    </source>
</evidence>
<organism evidence="2">
    <name type="scientific">uncultured Thermomicrobiales bacterium</name>
    <dbReference type="NCBI Taxonomy" id="1645740"/>
    <lineage>
        <taxon>Bacteria</taxon>
        <taxon>Pseudomonadati</taxon>
        <taxon>Thermomicrobiota</taxon>
        <taxon>Thermomicrobia</taxon>
        <taxon>Thermomicrobiales</taxon>
        <taxon>environmental samples</taxon>
    </lineage>
</organism>
<name>A0A6J4TYG5_9BACT</name>
<evidence type="ECO:0000256" key="1">
    <source>
        <dbReference type="SAM" id="MobiDB-lite"/>
    </source>
</evidence>
<dbReference type="EMBL" id="CADCWG010000017">
    <property type="protein sequence ID" value="CAA9535811.1"/>
    <property type="molecule type" value="Genomic_DNA"/>
</dbReference>
<dbReference type="AlphaFoldDB" id="A0A6J4TYG5"/>